<organism evidence="2 3">
    <name type="scientific">Geomesophilobacter sediminis</name>
    <dbReference type="NCBI Taxonomy" id="2798584"/>
    <lineage>
        <taxon>Bacteria</taxon>
        <taxon>Pseudomonadati</taxon>
        <taxon>Thermodesulfobacteriota</taxon>
        <taxon>Desulfuromonadia</taxon>
        <taxon>Geobacterales</taxon>
        <taxon>Geobacteraceae</taxon>
        <taxon>Geomesophilobacter</taxon>
    </lineage>
</organism>
<dbReference type="InterPro" id="IPR012437">
    <property type="entry name" value="DUF1638"/>
</dbReference>
<evidence type="ECO:0000259" key="1">
    <source>
        <dbReference type="Pfam" id="PF07796"/>
    </source>
</evidence>
<feature type="domain" description="DUF1638" evidence="1">
    <location>
        <begin position="31"/>
        <end position="192"/>
    </location>
</feature>
<dbReference type="EMBL" id="JAEMHM010000013">
    <property type="protein sequence ID" value="MBJ6726238.1"/>
    <property type="molecule type" value="Genomic_DNA"/>
</dbReference>
<gene>
    <name evidence="2" type="ORF">JFN93_16110</name>
</gene>
<evidence type="ECO:0000313" key="3">
    <source>
        <dbReference type="Proteomes" id="UP000636888"/>
    </source>
</evidence>
<accession>A0A8J7J5C8</accession>
<dbReference type="Pfam" id="PF07796">
    <property type="entry name" value="DUF1638"/>
    <property type="match status" value="1"/>
</dbReference>
<protein>
    <submittedName>
        <fullName evidence="2">DUF1638 domain-containing protein</fullName>
    </submittedName>
</protein>
<sequence>MRIGVVACRVLQRELEQILAEIPGVESVVYLEAALHVHPLKMKEAIREEVNAMKGKVDVVFLGYGYCQSLQGLDQEFDFPVVLPQVDDCIALLLTPERYAEEIKKEVGTWFMTPGWTKIGAEMVIKELKLERAAKYGKDPLEMARRLFTHYRRGLYVDTGVGNEEDLVNAQKFCSDFTLTLETSTTRPTLLREWVDQALRVARGK</sequence>
<reference evidence="2" key="1">
    <citation type="submission" date="2020-12" db="EMBL/GenBank/DDBJ databases">
        <title>Geomonas sp. Red875, isolated from river sediment.</title>
        <authorList>
            <person name="Xu Z."/>
            <person name="Zhang Z."/>
            <person name="Masuda Y."/>
            <person name="Itoh H."/>
            <person name="Senoo K."/>
        </authorList>
    </citation>
    <scope>NUCLEOTIDE SEQUENCE</scope>
    <source>
        <strain evidence="2">Red875</strain>
    </source>
</reference>
<dbReference type="AlphaFoldDB" id="A0A8J7J5C8"/>
<keyword evidence="3" id="KW-1185">Reference proteome</keyword>
<proteinExistence type="predicted"/>
<name>A0A8J7J5C8_9BACT</name>
<comment type="caution">
    <text evidence="2">The sequence shown here is derived from an EMBL/GenBank/DDBJ whole genome shotgun (WGS) entry which is preliminary data.</text>
</comment>
<dbReference type="Proteomes" id="UP000636888">
    <property type="component" value="Unassembled WGS sequence"/>
</dbReference>
<dbReference type="RefSeq" id="WP_199385128.1">
    <property type="nucleotide sequence ID" value="NZ_JAEMHM010000013.1"/>
</dbReference>
<evidence type="ECO:0000313" key="2">
    <source>
        <dbReference type="EMBL" id="MBJ6726238.1"/>
    </source>
</evidence>